<dbReference type="PANTHER" id="PTHR24223">
    <property type="entry name" value="ATP-BINDING CASSETTE SUB-FAMILY C"/>
    <property type="match status" value="1"/>
</dbReference>
<keyword evidence="5" id="KW-0547">Nucleotide-binding</keyword>
<dbReference type="GO" id="GO:0005524">
    <property type="term" value="F:ATP binding"/>
    <property type="evidence" value="ECO:0007669"/>
    <property type="project" value="UniProtKB-KW"/>
</dbReference>
<evidence type="ECO:0000259" key="10">
    <source>
        <dbReference type="PROSITE" id="PS50893"/>
    </source>
</evidence>
<dbReference type="PANTHER" id="PTHR24223:SF356">
    <property type="entry name" value="ATP-BINDING CASSETTE TRANSPORTER ABC4"/>
    <property type="match status" value="1"/>
</dbReference>
<dbReference type="InterPro" id="IPR036640">
    <property type="entry name" value="ABC1_TM_sf"/>
</dbReference>
<evidence type="ECO:0000313" key="13">
    <source>
        <dbReference type="Proteomes" id="UP000283269"/>
    </source>
</evidence>
<feature type="transmembrane region" description="Helical" evidence="9">
    <location>
        <begin position="613"/>
        <end position="631"/>
    </location>
</feature>
<feature type="domain" description="ABC transmembrane type-1" evidence="11">
    <location>
        <begin position="374"/>
        <end position="651"/>
    </location>
</feature>
<evidence type="ECO:0008006" key="14">
    <source>
        <dbReference type="Google" id="ProtNLM"/>
    </source>
</evidence>
<dbReference type="GO" id="GO:0016887">
    <property type="term" value="F:ATP hydrolysis activity"/>
    <property type="evidence" value="ECO:0007669"/>
    <property type="project" value="InterPro"/>
</dbReference>
<dbReference type="EMBL" id="NHYD01003205">
    <property type="protein sequence ID" value="PPQ81859.1"/>
    <property type="molecule type" value="Genomic_DNA"/>
</dbReference>
<evidence type="ECO:0000256" key="7">
    <source>
        <dbReference type="ARBA" id="ARBA00022989"/>
    </source>
</evidence>
<keyword evidence="13" id="KW-1185">Reference proteome</keyword>
<feature type="transmembrane region" description="Helical" evidence="9">
    <location>
        <begin position="362"/>
        <end position="388"/>
    </location>
</feature>
<dbReference type="InterPro" id="IPR027417">
    <property type="entry name" value="P-loop_NTPase"/>
</dbReference>
<dbReference type="OrthoDB" id="6500128at2759"/>
<feature type="transmembrane region" description="Helical" evidence="9">
    <location>
        <begin position="513"/>
        <end position="537"/>
    </location>
</feature>
<feature type="transmembrane region" description="Helical" evidence="9">
    <location>
        <begin position="557"/>
        <end position="577"/>
    </location>
</feature>
<evidence type="ECO:0000256" key="9">
    <source>
        <dbReference type="SAM" id="Phobius"/>
    </source>
</evidence>
<evidence type="ECO:0000256" key="3">
    <source>
        <dbReference type="ARBA" id="ARBA00022692"/>
    </source>
</evidence>
<keyword evidence="7 9" id="KW-1133">Transmembrane helix</keyword>
<dbReference type="PROSITE" id="PS50929">
    <property type="entry name" value="ABC_TM1F"/>
    <property type="match status" value="1"/>
</dbReference>
<dbReference type="InterPro" id="IPR050173">
    <property type="entry name" value="ABC_transporter_C-like"/>
</dbReference>
<comment type="subcellular location">
    <subcellularLocation>
        <location evidence="1">Membrane</location>
        <topology evidence="1">Multi-pass membrane protein</topology>
    </subcellularLocation>
</comment>
<dbReference type="Pfam" id="PF00664">
    <property type="entry name" value="ABC_membrane"/>
    <property type="match status" value="1"/>
</dbReference>
<dbReference type="Gene3D" id="3.40.50.300">
    <property type="entry name" value="P-loop containing nucleotide triphosphate hydrolases"/>
    <property type="match status" value="2"/>
</dbReference>
<gene>
    <name evidence="12" type="ORF">CVT25_013459</name>
</gene>
<sequence length="932" mass="102482">MRKPLNPSKVFSLMSVFNILRGQFHLAFHTISQIVTGKVSLDRVNAFLNDTELLDRFEEISMSSDVSHDDDAPDHTAIGFADAKFTWSSEGTSSSSDTASSSFSLNIDESIYFERGSTTLIVGPTGSGKTSLLMALLGEMHSVETDKATTTLALPKSGNVAYAAQESWVLSDTIRNNIVFGGLFDAERYRKHGNWRKGVTLSGGQNARITLARAIYSNKDVLLLDDVFAALDVHTSQWIVEKCFGGDLVMGRTILLVTHNVALARKIATHVLTMGEGGKVASYGSVGELVDVVPETIPQDRSAMDAMYFSNPEESHSKIPKEAPASEPQGNGAIVADEEMEVGRVSWKSLSLYFSNLGGQHYVLFFLVFGGGIIANEFLVVIQTWYLGYWAAQYDKSEKVHVLQSVSMFFFLPVLRQLSRCANVFILGSLLVVSMIIYASAYFTYIYGSLRASRKIHQQLVSSVLGTTLRWLDVTPTSRIVARCTQDIGAVDGVIAGMVQWLTELTVSMTAKLGAIVFVTPLFLGPGISVALFGGWLCQVYMASQLSVKREMSNARAPVIGHFGTTVGGLVSIRAYGAQLSFIEQSQHKIDRHTRAARTFYNLNRWITVRTDLIGAVFTTSLAAYLVYFQAQSASNTGFSLNMSIAFSGMILYWVMFLNDLEIQGDKLSHYTAYNLERIQNYLKIEQEAKSTPKGIAPAYWPASGDLRVENLSSRYSVDGQEILHNLSFHVKAGEHVGIVGRTGSGKVSEPGVMKQFYSLTLSLLRSILTSGAVYYDNIRMDTINLDFLRSSITIIPQVPEMLSGTLRENLDPFNQYDDSYLNDALRAVGLFSLSGNQENKNAKRPITLDTSISSGGSNLSIGQRQILALARAIVRRSKLLVLDEDHETDLLIQSTLRHQLGPDDTLLTVAHRLHTVMDADKIMSALSLSLG</sequence>
<evidence type="ECO:0000256" key="6">
    <source>
        <dbReference type="ARBA" id="ARBA00022840"/>
    </source>
</evidence>
<reference evidence="12 13" key="1">
    <citation type="journal article" date="2018" name="Evol. Lett.">
        <title>Horizontal gene cluster transfer increased hallucinogenic mushroom diversity.</title>
        <authorList>
            <person name="Reynolds H.T."/>
            <person name="Vijayakumar V."/>
            <person name="Gluck-Thaler E."/>
            <person name="Korotkin H.B."/>
            <person name="Matheny P.B."/>
            <person name="Slot J.C."/>
        </authorList>
    </citation>
    <scope>NUCLEOTIDE SEQUENCE [LARGE SCALE GENOMIC DNA]</scope>
    <source>
        <strain evidence="12 13">2631</strain>
    </source>
</reference>
<dbReference type="SUPFAM" id="SSF52540">
    <property type="entry name" value="P-loop containing nucleoside triphosphate hydrolases"/>
    <property type="match status" value="2"/>
</dbReference>
<dbReference type="SUPFAM" id="SSF90123">
    <property type="entry name" value="ABC transporter transmembrane region"/>
    <property type="match status" value="1"/>
</dbReference>
<accession>A0A409WTQ6</accession>
<dbReference type="AlphaFoldDB" id="A0A409WTQ6"/>
<organism evidence="12 13">
    <name type="scientific">Psilocybe cyanescens</name>
    <dbReference type="NCBI Taxonomy" id="93625"/>
    <lineage>
        <taxon>Eukaryota</taxon>
        <taxon>Fungi</taxon>
        <taxon>Dikarya</taxon>
        <taxon>Basidiomycota</taxon>
        <taxon>Agaricomycotina</taxon>
        <taxon>Agaricomycetes</taxon>
        <taxon>Agaricomycetidae</taxon>
        <taxon>Agaricales</taxon>
        <taxon>Agaricineae</taxon>
        <taxon>Strophariaceae</taxon>
        <taxon>Psilocybe</taxon>
    </lineage>
</organism>
<feature type="domain" description="ABC transporter" evidence="10">
    <location>
        <begin position="78"/>
        <end position="302"/>
    </location>
</feature>
<proteinExistence type="predicted"/>
<dbReference type="GO" id="GO:0016020">
    <property type="term" value="C:membrane"/>
    <property type="evidence" value="ECO:0007669"/>
    <property type="project" value="UniProtKB-SubCell"/>
</dbReference>
<keyword evidence="6" id="KW-0067">ATP-binding</keyword>
<evidence type="ECO:0000256" key="5">
    <source>
        <dbReference type="ARBA" id="ARBA00022741"/>
    </source>
</evidence>
<evidence type="ECO:0000313" key="12">
    <source>
        <dbReference type="EMBL" id="PPQ81859.1"/>
    </source>
</evidence>
<feature type="transmembrane region" description="Helical" evidence="9">
    <location>
        <begin position="637"/>
        <end position="658"/>
    </location>
</feature>
<name>A0A409WTQ6_PSICY</name>
<dbReference type="InterPro" id="IPR011527">
    <property type="entry name" value="ABC1_TM_dom"/>
</dbReference>
<dbReference type="Gene3D" id="1.20.1560.10">
    <property type="entry name" value="ABC transporter type 1, transmembrane domain"/>
    <property type="match status" value="1"/>
</dbReference>
<dbReference type="SMART" id="SM00382">
    <property type="entry name" value="AAA"/>
    <property type="match status" value="2"/>
</dbReference>
<dbReference type="Pfam" id="PF00005">
    <property type="entry name" value="ABC_tran"/>
    <property type="match status" value="2"/>
</dbReference>
<dbReference type="STRING" id="93625.A0A409WTQ6"/>
<feature type="transmembrane region" description="Helical" evidence="9">
    <location>
        <begin position="424"/>
        <end position="447"/>
    </location>
</feature>
<dbReference type="PROSITE" id="PS50893">
    <property type="entry name" value="ABC_TRANSPORTER_2"/>
    <property type="match status" value="2"/>
</dbReference>
<keyword evidence="8 9" id="KW-0472">Membrane</keyword>
<evidence type="ECO:0000256" key="1">
    <source>
        <dbReference type="ARBA" id="ARBA00004141"/>
    </source>
</evidence>
<dbReference type="InterPro" id="IPR003593">
    <property type="entry name" value="AAA+_ATPase"/>
</dbReference>
<evidence type="ECO:0000256" key="8">
    <source>
        <dbReference type="ARBA" id="ARBA00023136"/>
    </source>
</evidence>
<dbReference type="InParanoid" id="A0A409WTQ6"/>
<comment type="caution">
    <text evidence="12">The sequence shown here is derived from an EMBL/GenBank/DDBJ whole genome shotgun (WGS) entry which is preliminary data.</text>
</comment>
<dbReference type="CDD" id="cd18604">
    <property type="entry name" value="ABC_6TM_VMR1_D2_like"/>
    <property type="match status" value="1"/>
</dbReference>
<evidence type="ECO:0000256" key="4">
    <source>
        <dbReference type="ARBA" id="ARBA00022737"/>
    </source>
</evidence>
<dbReference type="GO" id="GO:0140359">
    <property type="term" value="F:ABC-type transporter activity"/>
    <property type="evidence" value="ECO:0007669"/>
    <property type="project" value="InterPro"/>
</dbReference>
<keyword evidence="4" id="KW-0677">Repeat</keyword>
<keyword evidence="3 9" id="KW-0812">Transmembrane</keyword>
<dbReference type="InterPro" id="IPR003439">
    <property type="entry name" value="ABC_transporter-like_ATP-bd"/>
</dbReference>
<evidence type="ECO:0000256" key="2">
    <source>
        <dbReference type="ARBA" id="ARBA00022448"/>
    </source>
</evidence>
<evidence type="ECO:0000259" key="11">
    <source>
        <dbReference type="PROSITE" id="PS50929"/>
    </source>
</evidence>
<dbReference type="FunFam" id="1.20.1560.10:FF:000013">
    <property type="entry name" value="ABC transporter C family member 2"/>
    <property type="match status" value="1"/>
</dbReference>
<protein>
    <recommendedName>
        <fullName evidence="14">ABC transporter domain-containing protein</fullName>
    </recommendedName>
</protein>
<keyword evidence="2" id="KW-0813">Transport</keyword>
<feature type="domain" description="ABC transporter" evidence="10">
    <location>
        <begin position="707"/>
        <end position="931"/>
    </location>
</feature>
<dbReference type="Proteomes" id="UP000283269">
    <property type="component" value="Unassembled WGS sequence"/>
</dbReference>